<dbReference type="Pfam" id="PF07331">
    <property type="entry name" value="TctB"/>
    <property type="match status" value="1"/>
</dbReference>
<feature type="domain" description="DUF1468" evidence="2">
    <location>
        <begin position="17"/>
        <end position="157"/>
    </location>
</feature>
<evidence type="ECO:0000256" key="1">
    <source>
        <dbReference type="SAM" id="Phobius"/>
    </source>
</evidence>
<feature type="transmembrane region" description="Helical" evidence="1">
    <location>
        <begin position="44"/>
        <end position="66"/>
    </location>
</feature>
<organism evidence="3 4">
    <name type="scientific">Marivita geojedonensis</name>
    <dbReference type="NCBI Taxonomy" id="1123756"/>
    <lineage>
        <taxon>Bacteria</taxon>
        <taxon>Pseudomonadati</taxon>
        <taxon>Pseudomonadota</taxon>
        <taxon>Alphaproteobacteria</taxon>
        <taxon>Rhodobacterales</taxon>
        <taxon>Roseobacteraceae</taxon>
        <taxon>Marivita</taxon>
    </lineage>
</organism>
<comment type="caution">
    <text evidence="3">The sequence shown here is derived from an EMBL/GenBank/DDBJ whole genome shotgun (WGS) entry which is preliminary data.</text>
</comment>
<dbReference type="STRING" id="1123756.MGEO_07580"/>
<keyword evidence="1" id="KW-1133">Transmembrane helix</keyword>
<evidence type="ECO:0000259" key="2">
    <source>
        <dbReference type="Pfam" id="PF07331"/>
    </source>
</evidence>
<feature type="transmembrane region" description="Helical" evidence="1">
    <location>
        <begin position="109"/>
        <end position="125"/>
    </location>
</feature>
<dbReference type="InterPro" id="IPR009936">
    <property type="entry name" value="DUF1468"/>
</dbReference>
<keyword evidence="1" id="KW-0812">Transmembrane</keyword>
<name>A0A1X4NN47_9RHOB</name>
<gene>
    <name evidence="3" type="ORF">MGEO_07580</name>
</gene>
<dbReference type="RefSeq" id="WP_085636123.1">
    <property type="nucleotide sequence ID" value="NZ_JFKC01000004.1"/>
</dbReference>
<feature type="transmembrane region" description="Helical" evidence="1">
    <location>
        <begin position="132"/>
        <end position="156"/>
    </location>
</feature>
<dbReference type="EMBL" id="JFKC01000004">
    <property type="protein sequence ID" value="OSQ51760.1"/>
    <property type="molecule type" value="Genomic_DNA"/>
</dbReference>
<accession>A0A1X4NN47</accession>
<feature type="transmembrane region" description="Helical" evidence="1">
    <location>
        <begin position="12"/>
        <end position="32"/>
    </location>
</feature>
<evidence type="ECO:0000313" key="3">
    <source>
        <dbReference type="EMBL" id="OSQ51760.1"/>
    </source>
</evidence>
<dbReference type="OrthoDB" id="7064868at2"/>
<dbReference type="AlphaFoldDB" id="A0A1X4NN47"/>
<keyword evidence="1" id="KW-0472">Membrane</keyword>
<sequence length="165" mass="17823">MSEKSLHLRLGIFMSLFALFLVLYAIPSFVFAPSNVGKIVLSPLFWPYVLAGLAGIVGLALIANALTSAQDTPFEDEETEHPEGAAPWMRLGALAVIMVLVMFGLPRLGMVWTAMLAFAACAFLFRTRHPILALVCAVVVPLLLYAFFAHVAGVAIPQGNLVRLP</sequence>
<reference evidence="3 4" key="1">
    <citation type="submission" date="2014-03" db="EMBL/GenBank/DDBJ databases">
        <title>The draft genome sequence of Marivita geojedonensis KCTC 23882.</title>
        <authorList>
            <person name="Lai Q."/>
            <person name="Shao Z."/>
        </authorList>
    </citation>
    <scope>NUCLEOTIDE SEQUENCE [LARGE SCALE GENOMIC DNA]</scope>
    <source>
        <strain evidence="3 4">DPG-138</strain>
    </source>
</reference>
<evidence type="ECO:0000313" key="4">
    <source>
        <dbReference type="Proteomes" id="UP000193926"/>
    </source>
</evidence>
<protein>
    <recommendedName>
        <fullName evidence="2">DUF1468 domain-containing protein</fullName>
    </recommendedName>
</protein>
<proteinExistence type="predicted"/>
<keyword evidence="4" id="KW-1185">Reference proteome</keyword>
<dbReference type="Proteomes" id="UP000193926">
    <property type="component" value="Unassembled WGS sequence"/>
</dbReference>